<organism evidence="10 11">
    <name type="scientific">Microctonus aethiopoides</name>
    <dbReference type="NCBI Taxonomy" id="144406"/>
    <lineage>
        <taxon>Eukaryota</taxon>
        <taxon>Metazoa</taxon>
        <taxon>Ecdysozoa</taxon>
        <taxon>Arthropoda</taxon>
        <taxon>Hexapoda</taxon>
        <taxon>Insecta</taxon>
        <taxon>Pterygota</taxon>
        <taxon>Neoptera</taxon>
        <taxon>Endopterygota</taxon>
        <taxon>Hymenoptera</taxon>
        <taxon>Apocrita</taxon>
        <taxon>Ichneumonoidea</taxon>
        <taxon>Braconidae</taxon>
        <taxon>Euphorinae</taxon>
        <taxon>Microctonus</taxon>
    </lineage>
</organism>
<keyword evidence="5" id="KW-0496">Mitochondrion</keyword>
<keyword evidence="9" id="KW-0175">Coiled coil</keyword>
<evidence type="ECO:0000256" key="6">
    <source>
        <dbReference type="ARBA" id="ARBA00023274"/>
    </source>
</evidence>
<keyword evidence="11" id="KW-1185">Reference proteome</keyword>
<accession>A0AA39F6R3</accession>
<keyword evidence="6" id="KW-0687">Ribonucleoprotein</keyword>
<evidence type="ECO:0000256" key="7">
    <source>
        <dbReference type="ARBA" id="ARBA00035192"/>
    </source>
</evidence>
<feature type="coiled-coil region" evidence="9">
    <location>
        <begin position="137"/>
        <end position="164"/>
    </location>
</feature>
<dbReference type="AlphaFoldDB" id="A0AA39F6R3"/>
<evidence type="ECO:0000313" key="10">
    <source>
        <dbReference type="EMBL" id="KAK0163983.1"/>
    </source>
</evidence>
<evidence type="ECO:0000256" key="1">
    <source>
        <dbReference type="ARBA" id="ARBA00004173"/>
    </source>
</evidence>
<reference evidence="10" key="2">
    <citation type="submission" date="2023-03" db="EMBL/GenBank/DDBJ databases">
        <authorList>
            <person name="Inwood S.N."/>
            <person name="Skelly J.G."/>
            <person name="Guhlin J."/>
            <person name="Harrop T.W.R."/>
            <person name="Goldson S.G."/>
            <person name="Dearden P.K."/>
        </authorList>
    </citation>
    <scope>NUCLEOTIDE SEQUENCE</scope>
    <source>
        <strain evidence="10">Irish</strain>
        <tissue evidence="10">Whole body</tissue>
    </source>
</reference>
<comment type="subcellular location">
    <subcellularLocation>
        <location evidence="1">Mitochondrion</location>
    </subcellularLocation>
</comment>
<keyword evidence="4" id="KW-0689">Ribosomal protein</keyword>
<evidence type="ECO:0000313" key="11">
    <source>
        <dbReference type="Proteomes" id="UP001168990"/>
    </source>
</evidence>
<dbReference type="Proteomes" id="UP001168990">
    <property type="component" value="Unassembled WGS sequence"/>
</dbReference>
<gene>
    <name evidence="10" type="ORF">PV328_002658</name>
</gene>
<dbReference type="PANTHER" id="PTHR13359:SF2">
    <property type="entry name" value="LARGE RIBOSOMAL SUBUNIT PROTEIN ML40"/>
    <property type="match status" value="1"/>
</dbReference>
<evidence type="ECO:0000256" key="8">
    <source>
        <dbReference type="ARBA" id="ARBA00083752"/>
    </source>
</evidence>
<sequence>MAITNILTGFSRLSLNTIRQSVVRGISTTNNNGPLCFRATNILFGEPLKKKKRIDPAVIRHRIERKRRKLEKQIRRLEKVARQFKPIEEMEIPVKLIDEKATRTRPSIKLTEDILEERALLQKKWTLYKQRQHMNDMQIIENMLSAQSNALNELRNESEELYQAAVQVDTLSILPHCSNEPAAIVDTPPIKNYTSPDGNYTNITMKFEGERIFE</sequence>
<protein>
    <recommendedName>
        <fullName evidence="7">Large ribosomal subunit protein mL40</fullName>
    </recommendedName>
    <alternativeName>
        <fullName evidence="8">39S ribosomal protein L40, mitochondrial</fullName>
    </alternativeName>
</protein>
<evidence type="ECO:0000256" key="2">
    <source>
        <dbReference type="ARBA" id="ARBA00009360"/>
    </source>
</evidence>
<dbReference type="EMBL" id="JAQQBS010001422">
    <property type="protein sequence ID" value="KAK0163983.1"/>
    <property type="molecule type" value="Genomic_DNA"/>
</dbReference>
<evidence type="ECO:0000256" key="9">
    <source>
        <dbReference type="SAM" id="Coils"/>
    </source>
</evidence>
<evidence type="ECO:0000256" key="3">
    <source>
        <dbReference type="ARBA" id="ARBA00022946"/>
    </source>
</evidence>
<dbReference type="GO" id="GO:0005762">
    <property type="term" value="C:mitochondrial large ribosomal subunit"/>
    <property type="evidence" value="ECO:0007669"/>
    <property type="project" value="InterPro"/>
</dbReference>
<comment type="similarity">
    <text evidence="2">Belongs to the mitochondrion-specific ribosomal protein mL40 family.</text>
</comment>
<name>A0AA39F6R3_9HYME</name>
<dbReference type="Gene3D" id="6.10.250.3440">
    <property type="match status" value="1"/>
</dbReference>
<dbReference type="Pfam" id="PF09812">
    <property type="entry name" value="MRP-L28"/>
    <property type="match status" value="1"/>
</dbReference>
<dbReference type="PANTHER" id="PTHR13359">
    <property type="entry name" value="39S RIBOSOMAL PROTEIN L40, MITOCHONDRIAL"/>
    <property type="match status" value="1"/>
</dbReference>
<dbReference type="InterPro" id="IPR039145">
    <property type="entry name" value="Ribosomal_mL40_metazoa/plant"/>
</dbReference>
<evidence type="ECO:0000256" key="4">
    <source>
        <dbReference type="ARBA" id="ARBA00022980"/>
    </source>
</evidence>
<proteinExistence type="inferred from homology"/>
<dbReference type="FunFam" id="6.10.250.3440:FF:000001">
    <property type="entry name" value="Mitochondrial ribosomal protein L40"/>
    <property type="match status" value="1"/>
</dbReference>
<evidence type="ECO:0000256" key="5">
    <source>
        <dbReference type="ARBA" id="ARBA00023128"/>
    </source>
</evidence>
<reference evidence="10" key="1">
    <citation type="journal article" date="2023" name="bioRxiv">
        <title>Scaffold-level genome assemblies of two parasitoid biocontrol wasps reveal the parthenogenesis mechanism and an associated novel virus.</title>
        <authorList>
            <person name="Inwood S."/>
            <person name="Skelly J."/>
            <person name="Guhlin J."/>
            <person name="Harrop T."/>
            <person name="Goldson S."/>
            <person name="Dearden P."/>
        </authorList>
    </citation>
    <scope>NUCLEOTIDE SEQUENCE</scope>
    <source>
        <strain evidence="10">Irish</strain>
        <tissue evidence="10">Whole body</tissue>
    </source>
</reference>
<keyword evidence="3" id="KW-0809">Transit peptide</keyword>
<dbReference type="InterPro" id="IPR019192">
    <property type="entry name" value="Ribosomal_mL40"/>
</dbReference>
<comment type="caution">
    <text evidence="10">The sequence shown here is derived from an EMBL/GenBank/DDBJ whole genome shotgun (WGS) entry which is preliminary data.</text>
</comment>